<dbReference type="EMBL" id="BARV01024248">
    <property type="protein sequence ID" value="GAI45429.1"/>
    <property type="molecule type" value="Genomic_DNA"/>
</dbReference>
<dbReference type="Gene3D" id="3.40.50.2000">
    <property type="entry name" value="Glycogen Phosphorylase B"/>
    <property type="match status" value="1"/>
</dbReference>
<proteinExistence type="predicted"/>
<name>X1QQ80_9ZZZZ</name>
<organism evidence="1">
    <name type="scientific">marine sediment metagenome</name>
    <dbReference type="NCBI Taxonomy" id="412755"/>
    <lineage>
        <taxon>unclassified sequences</taxon>
        <taxon>metagenomes</taxon>
        <taxon>ecological metagenomes</taxon>
    </lineage>
</organism>
<feature type="non-terminal residue" evidence="1">
    <location>
        <position position="1"/>
    </location>
</feature>
<sequence>DSCDIIFVLSRGGGFELNALEGLARGLVVITSDWGAIREYAEPYALIVKSTGKKVKPLTENPIHQGYGADPEQK</sequence>
<comment type="caution">
    <text evidence="1">The sequence shown here is derived from an EMBL/GenBank/DDBJ whole genome shotgun (WGS) entry which is preliminary data.</text>
</comment>
<accession>X1QQ80</accession>
<evidence type="ECO:0000313" key="1">
    <source>
        <dbReference type="EMBL" id="GAI45429.1"/>
    </source>
</evidence>
<dbReference type="SUPFAM" id="SSF53756">
    <property type="entry name" value="UDP-Glycosyltransferase/glycogen phosphorylase"/>
    <property type="match status" value="1"/>
</dbReference>
<dbReference type="AlphaFoldDB" id="X1QQ80"/>
<protein>
    <recommendedName>
        <fullName evidence="2">Glycosyl transferase family 1 domain-containing protein</fullName>
    </recommendedName>
</protein>
<gene>
    <name evidence="1" type="ORF">S06H3_39604</name>
</gene>
<evidence type="ECO:0008006" key="2">
    <source>
        <dbReference type="Google" id="ProtNLM"/>
    </source>
</evidence>
<reference evidence="1" key="1">
    <citation type="journal article" date="2014" name="Front. Microbiol.">
        <title>High frequency of phylogenetically diverse reductive dehalogenase-homologous genes in deep subseafloor sedimentary metagenomes.</title>
        <authorList>
            <person name="Kawai M."/>
            <person name="Futagami T."/>
            <person name="Toyoda A."/>
            <person name="Takaki Y."/>
            <person name="Nishi S."/>
            <person name="Hori S."/>
            <person name="Arai W."/>
            <person name="Tsubouchi T."/>
            <person name="Morono Y."/>
            <person name="Uchiyama I."/>
            <person name="Ito T."/>
            <person name="Fujiyama A."/>
            <person name="Inagaki F."/>
            <person name="Takami H."/>
        </authorList>
    </citation>
    <scope>NUCLEOTIDE SEQUENCE</scope>
    <source>
        <strain evidence="1">Expedition CK06-06</strain>
    </source>
</reference>